<evidence type="ECO:0000256" key="2">
    <source>
        <dbReference type="ARBA" id="ARBA00004167"/>
    </source>
</evidence>
<keyword evidence="15" id="KW-0472">Membrane</keyword>
<reference evidence="19 20" key="1">
    <citation type="journal article" date="2016" name="Mol. Biol. Evol.">
        <title>Comparative Genomics of Early-Diverging Mushroom-Forming Fungi Provides Insights into the Origins of Lignocellulose Decay Capabilities.</title>
        <authorList>
            <person name="Nagy L.G."/>
            <person name="Riley R."/>
            <person name="Tritt A."/>
            <person name="Adam C."/>
            <person name="Daum C."/>
            <person name="Floudas D."/>
            <person name="Sun H."/>
            <person name="Yadav J.S."/>
            <person name="Pangilinan J."/>
            <person name="Larsson K.H."/>
            <person name="Matsuura K."/>
            <person name="Barry K."/>
            <person name="Labutti K."/>
            <person name="Kuo R."/>
            <person name="Ohm R.A."/>
            <person name="Bhattacharya S.S."/>
            <person name="Shirouzu T."/>
            <person name="Yoshinaga Y."/>
            <person name="Martin F.M."/>
            <person name="Grigoriev I.V."/>
            <person name="Hibbett D.S."/>
        </authorList>
    </citation>
    <scope>NUCLEOTIDE SEQUENCE [LARGE SCALE GENOMIC DNA]</scope>
    <source>
        <strain evidence="19 20">HHB12029</strain>
    </source>
</reference>
<evidence type="ECO:0000256" key="14">
    <source>
        <dbReference type="ARBA" id="ARBA00023134"/>
    </source>
</evidence>
<dbReference type="OrthoDB" id="8954335at2759"/>
<feature type="coiled-coil region" evidence="17">
    <location>
        <begin position="218"/>
        <end position="289"/>
    </location>
</feature>
<keyword evidence="3" id="KW-0813">Transport</keyword>
<dbReference type="GO" id="GO:0016020">
    <property type="term" value="C:membrane"/>
    <property type="evidence" value="ECO:0007669"/>
    <property type="project" value="UniProtKB-SubCell"/>
</dbReference>
<evidence type="ECO:0000313" key="19">
    <source>
        <dbReference type="EMBL" id="KZW01771.1"/>
    </source>
</evidence>
<evidence type="ECO:0000256" key="16">
    <source>
        <dbReference type="ARBA" id="ARBA00024013"/>
    </source>
</evidence>
<evidence type="ECO:0000256" key="6">
    <source>
        <dbReference type="ARBA" id="ARBA00022692"/>
    </source>
</evidence>
<protein>
    <recommendedName>
        <fullName evidence="18">AIG1-type G domain-containing protein</fullName>
    </recommendedName>
</protein>
<dbReference type="GO" id="GO:0015031">
    <property type="term" value="P:protein transport"/>
    <property type="evidence" value="ECO:0007669"/>
    <property type="project" value="UniProtKB-KW"/>
</dbReference>
<dbReference type="InterPro" id="IPR045058">
    <property type="entry name" value="GIMA/IAN/Toc"/>
</dbReference>
<keyword evidence="10" id="KW-1002">Plastid outer membrane</keyword>
<keyword evidence="8" id="KW-0547">Nucleotide-binding</keyword>
<dbReference type="PANTHER" id="PTHR10903:SF135">
    <property type="entry name" value="TRANSLOCASE OF CHLOROPLAST 120, CHLOROPLASTIC-RELATED"/>
    <property type="match status" value="1"/>
</dbReference>
<feature type="domain" description="AIG1-type G" evidence="18">
    <location>
        <begin position="17"/>
        <end position="151"/>
    </location>
</feature>
<dbReference type="InterPro" id="IPR027417">
    <property type="entry name" value="P-loop_NTPase"/>
</dbReference>
<evidence type="ECO:0000256" key="12">
    <source>
        <dbReference type="ARBA" id="ARBA00022927"/>
    </source>
</evidence>
<dbReference type="InParanoid" id="A0A165P7U4"/>
<evidence type="ECO:0000256" key="15">
    <source>
        <dbReference type="ARBA" id="ARBA00023136"/>
    </source>
</evidence>
<keyword evidence="9" id="KW-0378">Hydrolase</keyword>
<name>A0A165P7U4_EXIGL</name>
<dbReference type="STRING" id="1314781.A0A165P7U4"/>
<dbReference type="Pfam" id="PF04548">
    <property type="entry name" value="AIG1"/>
    <property type="match status" value="1"/>
</dbReference>
<evidence type="ECO:0000256" key="7">
    <source>
        <dbReference type="ARBA" id="ARBA00022723"/>
    </source>
</evidence>
<dbReference type="SUPFAM" id="SSF52540">
    <property type="entry name" value="P-loop containing nucleoside triphosphate hydrolases"/>
    <property type="match status" value="1"/>
</dbReference>
<dbReference type="InterPro" id="IPR006703">
    <property type="entry name" value="G_AIG1"/>
</dbReference>
<evidence type="ECO:0000256" key="10">
    <source>
        <dbReference type="ARBA" id="ARBA00022805"/>
    </source>
</evidence>
<evidence type="ECO:0000259" key="18">
    <source>
        <dbReference type="Pfam" id="PF04548"/>
    </source>
</evidence>
<evidence type="ECO:0000256" key="3">
    <source>
        <dbReference type="ARBA" id="ARBA00022448"/>
    </source>
</evidence>
<comment type="subcellular location">
    <subcellularLocation>
        <location evidence="2">Membrane</location>
        <topology evidence="2">Single-pass membrane protein</topology>
    </subcellularLocation>
    <subcellularLocation>
        <location evidence="16">Plastid</location>
        <location evidence="16">Chloroplast outer membrane</location>
    </subcellularLocation>
</comment>
<dbReference type="Gene3D" id="3.40.50.300">
    <property type="entry name" value="P-loop containing nucleotide triphosphate hydrolases"/>
    <property type="match status" value="1"/>
</dbReference>
<organism evidence="19 20">
    <name type="scientific">Exidia glandulosa HHB12029</name>
    <dbReference type="NCBI Taxonomy" id="1314781"/>
    <lineage>
        <taxon>Eukaryota</taxon>
        <taxon>Fungi</taxon>
        <taxon>Dikarya</taxon>
        <taxon>Basidiomycota</taxon>
        <taxon>Agaricomycotina</taxon>
        <taxon>Agaricomycetes</taxon>
        <taxon>Auriculariales</taxon>
        <taxon>Exidiaceae</taxon>
        <taxon>Exidia</taxon>
    </lineage>
</organism>
<keyword evidence="11" id="KW-0460">Magnesium</keyword>
<comment type="cofactor">
    <cofactor evidence="1">
        <name>Mg(2+)</name>
        <dbReference type="ChEBI" id="CHEBI:18420"/>
    </cofactor>
</comment>
<keyword evidence="17" id="KW-0175">Coiled coil</keyword>
<dbReference type="GO" id="GO:0005525">
    <property type="term" value="F:GTP binding"/>
    <property type="evidence" value="ECO:0007669"/>
    <property type="project" value="UniProtKB-KW"/>
</dbReference>
<evidence type="ECO:0000256" key="4">
    <source>
        <dbReference type="ARBA" id="ARBA00022528"/>
    </source>
</evidence>
<evidence type="ECO:0000256" key="17">
    <source>
        <dbReference type="SAM" id="Coils"/>
    </source>
</evidence>
<evidence type="ECO:0000313" key="20">
    <source>
        <dbReference type="Proteomes" id="UP000077266"/>
    </source>
</evidence>
<keyword evidence="14" id="KW-0342">GTP-binding</keyword>
<dbReference type="GO" id="GO:0046872">
    <property type="term" value="F:metal ion binding"/>
    <property type="evidence" value="ECO:0007669"/>
    <property type="project" value="UniProtKB-KW"/>
</dbReference>
<dbReference type="PANTHER" id="PTHR10903">
    <property type="entry name" value="GTPASE, IMAP FAMILY MEMBER-RELATED"/>
    <property type="match status" value="1"/>
</dbReference>
<evidence type="ECO:0000256" key="11">
    <source>
        <dbReference type="ARBA" id="ARBA00022842"/>
    </source>
</evidence>
<keyword evidence="4" id="KW-0150">Chloroplast</keyword>
<gene>
    <name evidence="19" type="ORF">EXIGLDRAFT_760382</name>
</gene>
<keyword evidence="7" id="KW-0479">Metal-binding</keyword>
<dbReference type="CDD" id="cd00882">
    <property type="entry name" value="Ras_like_GTPase"/>
    <property type="match status" value="1"/>
</dbReference>
<keyword evidence="5" id="KW-0934">Plastid</keyword>
<dbReference type="GO" id="GO:0016787">
    <property type="term" value="F:hydrolase activity"/>
    <property type="evidence" value="ECO:0007669"/>
    <property type="project" value="UniProtKB-KW"/>
</dbReference>
<dbReference type="EMBL" id="KV425891">
    <property type="protein sequence ID" value="KZW01771.1"/>
    <property type="molecule type" value="Genomic_DNA"/>
</dbReference>
<dbReference type="AlphaFoldDB" id="A0A165P7U4"/>
<keyword evidence="13" id="KW-1133">Transmembrane helix</keyword>
<evidence type="ECO:0000256" key="13">
    <source>
        <dbReference type="ARBA" id="ARBA00022989"/>
    </source>
</evidence>
<evidence type="ECO:0000256" key="1">
    <source>
        <dbReference type="ARBA" id="ARBA00001946"/>
    </source>
</evidence>
<proteinExistence type="predicted"/>
<dbReference type="Proteomes" id="UP000077266">
    <property type="component" value="Unassembled WGS sequence"/>
</dbReference>
<evidence type="ECO:0000256" key="8">
    <source>
        <dbReference type="ARBA" id="ARBA00022741"/>
    </source>
</evidence>
<keyword evidence="12" id="KW-0653">Protein transport</keyword>
<evidence type="ECO:0000256" key="5">
    <source>
        <dbReference type="ARBA" id="ARBA00022640"/>
    </source>
</evidence>
<accession>A0A165P7U4</accession>
<sequence length="308" mass="34356">MSSQSQAPSQEALKRLIVLFGATGTGKSSFINAALGSGVQVGHGLRSCTQDLQIVWGSMRGVDFGLVDGPGFDDTVRDEANVLRDICTWLAEAKRSGAKIVGVIYLHRITDPRMGGSAVKNLRYFREICGEDAMSHVILCTTRWDEVKQSEGEMREQLLRDDFWRSMVARGSTLKRHDNTPASARRIVAEVMKNGGIDLKVQEEMVDEGRSFEDTSAAHGLREEMEKLIAKHKKEMEELRDSLTTAHSSEKAELLAAIASAGEKMAEAERQWKETLNNMNNELAAERNRQRWRGFTIALGPLSFSVRW</sequence>
<evidence type="ECO:0000256" key="9">
    <source>
        <dbReference type="ARBA" id="ARBA00022801"/>
    </source>
</evidence>
<keyword evidence="6" id="KW-0812">Transmembrane</keyword>
<keyword evidence="20" id="KW-1185">Reference proteome</keyword>